<proteinExistence type="inferred from homology"/>
<evidence type="ECO:0000256" key="1">
    <source>
        <dbReference type="ARBA" id="ARBA00008571"/>
    </source>
</evidence>
<evidence type="ECO:0000313" key="5">
    <source>
        <dbReference type="Proteomes" id="UP000680706"/>
    </source>
</evidence>
<dbReference type="PANTHER" id="PTHR12469">
    <property type="entry name" value="PROTEIN EMI5 HOMOLOG, MITOCHONDRIAL"/>
    <property type="match status" value="1"/>
</dbReference>
<dbReference type="PANTHER" id="PTHR12469:SF2">
    <property type="entry name" value="SUCCINATE DEHYDROGENASE ASSEMBLY FACTOR 2, MITOCHONDRIAL"/>
    <property type="match status" value="1"/>
</dbReference>
<evidence type="ECO:0000313" key="4">
    <source>
        <dbReference type="EMBL" id="QUS54050.1"/>
    </source>
</evidence>
<sequence>MTMDHSAQSEDQNGNIELDNRRKRIVFRCHHRGMKEMDIMLGGYVEKHIAQMNDEELDELEVFLQHHDQDLFSWFIGTKPVPDEANTELFRKILDYYKDKSDS</sequence>
<dbReference type="Pfam" id="PF03937">
    <property type="entry name" value="Sdh5"/>
    <property type="match status" value="1"/>
</dbReference>
<dbReference type="Gene3D" id="1.10.150.250">
    <property type="entry name" value="Flavinator of succinate dehydrogenase"/>
    <property type="match status" value="1"/>
</dbReference>
<dbReference type="InterPro" id="IPR005631">
    <property type="entry name" value="SDH"/>
</dbReference>
<dbReference type="Proteomes" id="UP000680706">
    <property type="component" value="Chromosome"/>
</dbReference>
<organism evidence="4 5">
    <name type="scientific">Pseudovibrio brasiliensis</name>
    <dbReference type="NCBI Taxonomy" id="1898042"/>
    <lineage>
        <taxon>Bacteria</taxon>
        <taxon>Pseudomonadati</taxon>
        <taxon>Pseudomonadota</taxon>
        <taxon>Alphaproteobacteria</taxon>
        <taxon>Hyphomicrobiales</taxon>
        <taxon>Stappiaceae</taxon>
        <taxon>Pseudovibrio</taxon>
    </lineage>
</organism>
<accession>A0ABX8AG24</accession>
<keyword evidence="3" id="KW-0143">Chaperone</keyword>
<name>A0ABX8AG24_9HYPH</name>
<gene>
    <name evidence="4" type="ORF">KGB56_11435</name>
</gene>
<dbReference type="EMBL" id="CP074126">
    <property type="protein sequence ID" value="QUS54050.1"/>
    <property type="molecule type" value="Genomic_DNA"/>
</dbReference>
<evidence type="ECO:0000256" key="3">
    <source>
        <dbReference type="ARBA" id="ARBA00023186"/>
    </source>
</evidence>
<comment type="similarity">
    <text evidence="1">Belongs to the SdhE FAD assembly factor family.</text>
</comment>
<evidence type="ECO:0000256" key="2">
    <source>
        <dbReference type="ARBA" id="ARBA00019418"/>
    </source>
</evidence>
<dbReference type="SUPFAM" id="SSF109910">
    <property type="entry name" value="YgfY-like"/>
    <property type="match status" value="1"/>
</dbReference>
<protein>
    <recommendedName>
        <fullName evidence="2">FAD assembly factor SdhE</fullName>
    </recommendedName>
</protein>
<dbReference type="InterPro" id="IPR036714">
    <property type="entry name" value="SDH_sf"/>
</dbReference>
<reference evidence="4 5" key="1">
    <citation type="journal article" date="2021" name="Angew. Chem. Int. Ed. Engl.">
        <title>A novel family of nonribosomal peptides modulate collective behavior in Pseudovibrio bacteria isolated from marine sponges.</title>
        <authorList>
            <person name="Ioca L.P."/>
            <person name="Dai Y."/>
            <person name="Kunakom S."/>
            <person name="Diaz-Espinosa J."/>
            <person name="Krunic A."/>
            <person name="Crnkovic C.M."/>
            <person name="Orjala J."/>
            <person name="Sanchez L.M."/>
            <person name="Ferreira A.G."/>
            <person name="Berlinck R.G.S."/>
            <person name="Eustaquio A.S."/>
        </authorList>
    </citation>
    <scope>NUCLEOTIDE SEQUENCE [LARGE SCALE GENOMIC DNA]</scope>
    <source>
        <strain evidence="4 5">Ab134</strain>
    </source>
</reference>
<keyword evidence="5" id="KW-1185">Reference proteome</keyword>